<evidence type="ECO:0000259" key="4">
    <source>
        <dbReference type="Pfam" id="PF01261"/>
    </source>
</evidence>
<dbReference type="SUPFAM" id="SSF51658">
    <property type="entry name" value="Xylose isomerase-like"/>
    <property type="match status" value="1"/>
</dbReference>
<dbReference type="EMBL" id="BBJS01000030">
    <property type="protein sequence ID" value="GAN13996.1"/>
    <property type="molecule type" value="Genomic_DNA"/>
</dbReference>
<proteinExistence type="inferred from homology"/>
<dbReference type="InterPro" id="IPR036237">
    <property type="entry name" value="Xyl_isomerase-like_sf"/>
</dbReference>
<organism evidence="5 6">
    <name type="scientific">Sphingomonas paucimobilis NBRC 13935</name>
    <dbReference type="NCBI Taxonomy" id="1219050"/>
    <lineage>
        <taxon>Bacteria</taxon>
        <taxon>Pseudomonadati</taxon>
        <taxon>Pseudomonadota</taxon>
        <taxon>Alphaproteobacteria</taxon>
        <taxon>Sphingomonadales</taxon>
        <taxon>Sphingomonadaceae</taxon>
        <taxon>Sphingomonas</taxon>
    </lineage>
</organism>
<keyword evidence="6" id="KW-1185">Reference proteome</keyword>
<feature type="active site" description="Proton donor/acceptor" evidence="3">
    <location>
        <position position="237"/>
    </location>
</feature>
<name>A0A0C9MTE4_SPHPI</name>
<evidence type="ECO:0000256" key="3">
    <source>
        <dbReference type="PIRSR" id="PIRSR006241-50"/>
    </source>
</evidence>
<reference evidence="5 6" key="1">
    <citation type="submission" date="2014-08" db="EMBL/GenBank/DDBJ databases">
        <title>Whole genome shotgun sequence of Sphingomonas paucimobilis NBRC 13935.</title>
        <authorList>
            <person name="Hosoyama A."/>
            <person name="Hashimoto M."/>
            <person name="Hosoyama Y."/>
            <person name="Noguchi M."/>
            <person name="Uohara A."/>
            <person name="Ohji S."/>
            <person name="Katano-Makiyama Y."/>
            <person name="Ichikawa N."/>
            <person name="Kimura A."/>
            <person name="Yamazoe A."/>
            <person name="Fujita N."/>
        </authorList>
    </citation>
    <scope>NUCLEOTIDE SEQUENCE [LARGE SCALE GENOMIC DNA]</scope>
    <source>
        <strain evidence="5 6">NBRC 13935</strain>
    </source>
</reference>
<dbReference type="InterPro" id="IPR013022">
    <property type="entry name" value="Xyl_isomerase-like_TIM-brl"/>
</dbReference>
<dbReference type="PANTHER" id="PTHR43489">
    <property type="entry name" value="ISOMERASE"/>
    <property type="match status" value="1"/>
</dbReference>
<comment type="caution">
    <text evidence="5">The sequence shown here is derived from an EMBL/GenBank/DDBJ whole genome shotgun (WGS) entry which is preliminary data.</text>
</comment>
<gene>
    <name evidence="5" type="primary">hyi</name>
    <name evidence="5" type="ORF">SP6_30_01370</name>
</gene>
<dbReference type="PIRSF" id="PIRSF006241">
    <property type="entry name" value="HyI"/>
    <property type="match status" value="1"/>
</dbReference>
<evidence type="ECO:0000256" key="1">
    <source>
        <dbReference type="ARBA" id="ARBA00023235"/>
    </source>
</evidence>
<dbReference type="GeneID" id="78528837"/>
<feature type="active site" description="Proton donor/acceptor" evidence="3">
    <location>
        <position position="140"/>
    </location>
</feature>
<comment type="similarity">
    <text evidence="2">Belongs to the hyi family.</text>
</comment>
<dbReference type="Gene3D" id="3.20.20.150">
    <property type="entry name" value="Divalent-metal-dependent TIM barrel enzymes"/>
    <property type="match status" value="1"/>
</dbReference>
<accession>A0A0C9MTE4</accession>
<protein>
    <submittedName>
        <fullName evidence="5">Hyi protein</fullName>
    </submittedName>
</protein>
<dbReference type="RefSeq" id="WP_007404904.1">
    <property type="nucleotide sequence ID" value="NZ_BBJS01000030.1"/>
</dbReference>
<dbReference type="AlphaFoldDB" id="A0A0C9MTE4"/>
<dbReference type="GO" id="GO:0016853">
    <property type="term" value="F:isomerase activity"/>
    <property type="evidence" value="ECO:0007669"/>
    <property type="project" value="UniProtKB-KW"/>
</dbReference>
<evidence type="ECO:0000313" key="6">
    <source>
        <dbReference type="Proteomes" id="UP000032025"/>
    </source>
</evidence>
<dbReference type="InterPro" id="IPR026040">
    <property type="entry name" value="HyI-like"/>
</dbReference>
<evidence type="ECO:0000313" key="5">
    <source>
        <dbReference type="EMBL" id="GAN13996.1"/>
    </source>
</evidence>
<dbReference type="Pfam" id="PF01261">
    <property type="entry name" value="AP_endonuc_2"/>
    <property type="match status" value="1"/>
</dbReference>
<dbReference type="InterPro" id="IPR050417">
    <property type="entry name" value="Sugar_Epim/Isomerase"/>
</dbReference>
<feature type="domain" description="Xylose isomerase-like TIM barrel" evidence="4">
    <location>
        <begin position="25"/>
        <end position="241"/>
    </location>
</feature>
<dbReference type="Proteomes" id="UP000032025">
    <property type="component" value="Unassembled WGS sequence"/>
</dbReference>
<sequence length="259" mass="28013">MSAVYSLSSCIEWQFAEAGALDARLRAAKAAGFELAEFHLWRDKPIDALATALSDTGMRLTSLCVDPRRSIVDPAEREEMVAAVRETIAATAKLGKPALIVASGFRVEGMSEAEHFDHAVAALRAAADLAEEAGVLLLLEPLNTRLFATMYLVSTTLGLDLVEAVGSPNLRLLYDVWHSAVMGEDMRAVLTGRIELVAHVQVADMPDRNEPGTGTVDWKEVTQTLRDLGYTGAIGLEYFPTLPMEQSRALSLKALAEAD</sequence>
<keyword evidence="1 2" id="KW-0413">Isomerase</keyword>
<evidence type="ECO:0000256" key="2">
    <source>
        <dbReference type="PIRNR" id="PIRNR006241"/>
    </source>
</evidence>